<keyword evidence="5" id="KW-1185">Reference proteome</keyword>
<dbReference type="InterPro" id="IPR010099">
    <property type="entry name" value="SDR39U1"/>
</dbReference>
<name>A0A2T0LX00_9PSEU</name>
<feature type="domain" description="NAD-dependent epimerase/dehydratase" evidence="2">
    <location>
        <begin position="3"/>
        <end position="211"/>
    </location>
</feature>
<dbReference type="InterPro" id="IPR036291">
    <property type="entry name" value="NAD(P)-bd_dom_sf"/>
</dbReference>
<reference evidence="4 5" key="1">
    <citation type="submission" date="2018-03" db="EMBL/GenBank/DDBJ databases">
        <title>Genomic Encyclopedia of Type Strains, Phase III (KMG-III): the genomes of soil and plant-associated and newly described type strains.</title>
        <authorList>
            <person name="Whitman W."/>
        </authorList>
    </citation>
    <scope>NUCLEOTIDE SEQUENCE [LARGE SCALE GENOMIC DNA]</scope>
    <source>
        <strain evidence="4 5">CGMCC 4.7125</strain>
    </source>
</reference>
<dbReference type="NCBIfam" id="TIGR01777">
    <property type="entry name" value="yfcH"/>
    <property type="match status" value="1"/>
</dbReference>
<gene>
    <name evidence="4" type="ORF">B0I33_104306</name>
</gene>
<dbReference type="AlphaFoldDB" id="A0A2T0LX00"/>
<dbReference type="Pfam" id="PF08338">
    <property type="entry name" value="DUF1731"/>
    <property type="match status" value="1"/>
</dbReference>
<evidence type="ECO:0008006" key="6">
    <source>
        <dbReference type="Google" id="ProtNLM"/>
    </source>
</evidence>
<feature type="domain" description="DUF1731" evidence="3">
    <location>
        <begin position="246"/>
        <end position="292"/>
    </location>
</feature>
<dbReference type="Pfam" id="PF01370">
    <property type="entry name" value="Epimerase"/>
    <property type="match status" value="1"/>
</dbReference>
<accession>A0A2T0LX00</accession>
<dbReference type="Gene3D" id="3.40.50.720">
    <property type="entry name" value="NAD(P)-binding Rossmann-like Domain"/>
    <property type="match status" value="1"/>
</dbReference>
<proteinExistence type="inferred from homology"/>
<dbReference type="EMBL" id="PVNH01000004">
    <property type="protein sequence ID" value="PRX48489.1"/>
    <property type="molecule type" value="Genomic_DNA"/>
</dbReference>
<evidence type="ECO:0000313" key="4">
    <source>
        <dbReference type="EMBL" id="PRX48489.1"/>
    </source>
</evidence>
<comment type="caution">
    <text evidence="4">The sequence shown here is derived from an EMBL/GenBank/DDBJ whole genome shotgun (WGS) entry which is preliminary data.</text>
</comment>
<dbReference type="Proteomes" id="UP000238362">
    <property type="component" value="Unassembled WGS sequence"/>
</dbReference>
<dbReference type="SUPFAM" id="SSF51735">
    <property type="entry name" value="NAD(P)-binding Rossmann-fold domains"/>
    <property type="match status" value="1"/>
</dbReference>
<evidence type="ECO:0000256" key="1">
    <source>
        <dbReference type="ARBA" id="ARBA00009353"/>
    </source>
</evidence>
<dbReference type="InterPro" id="IPR001509">
    <property type="entry name" value="Epimerase_deHydtase"/>
</dbReference>
<evidence type="ECO:0000259" key="3">
    <source>
        <dbReference type="Pfam" id="PF08338"/>
    </source>
</evidence>
<dbReference type="PANTHER" id="PTHR11092">
    <property type="entry name" value="SUGAR NUCLEOTIDE EPIMERASE RELATED"/>
    <property type="match status" value="1"/>
</dbReference>
<comment type="similarity">
    <text evidence="1">Belongs to the NAD(P)-dependent epimerase/dehydratase family. SDR39U1 subfamily.</text>
</comment>
<dbReference type="InterPro" id="IPR013549">
    <property type="entry name" value="DUF1731"/>
</dbReference>
<evidence type="ECO:0000313" key="5">
    <source>
        <dbReference type="Proteomes" id="UP000238362"/>
    </source>
</evidence>
<sequence length="294" mass="30947">MRVLVAGSSGLLGSALSTRLREAGHEVRHLVRREARGDGEFRWDPPAGRIADGALDGVDAVVNFCGAPLASGRWSGARKQVLSDSRLEPTEVLAEAVAERGIPVLANASGINVYGDTGDRVVDESAPAGTGFLAELCVAWEAAAAPAARAGARVLFLRTAPVLSGRGGLLGALKPVFWLGLGGRLGDGRQYFPWISLPDHIEAVRFLLEHATVSGPVNLTAPEPVTNAEFTHAFGRALRRPAPWWVPAPALRAALGEAADEMVLTGPRAVPRVLPESGFAFRHTEIDDALAAVL</sequence>
<organism evidence="4 5">
    <name type="scientific">Prauserella shujinwangii</name>
    <dbReference type="NCBI Taxonomy" id="1453103"/>
    <lineage>
        <taxon>Bacteria</taxon>
        <taxon>Bacillati</taxon>
        <taxon>Actinomycetota</taxon>
        <taxon>Actinomycetes</taxon>
        <taxon>Pseudonocardiales</taxon>
        <taxon>Pseudonocardiaceae</taxon>
        <taxon>Prauserella</taxon>
    </lineage>
</organism>
<dbReference type="PANTHER" id="PTHR11092:SF0">
    <property type="entry name" value="EPIMERASE FAMILY PROTEIN SDR39U1"/>
    <property type="match status" value="1"/>
</dbReference>
<evidence type="ECO:0000259" key="2">
    <source>
        <dbReference type="Pfam" id="PF01370"/>
    </source>
</evidence>
<dbReference type="RefSeq" id="WP_106178570.1">
    <property type="nucleotide sequence ID" value="NZ_PVNH01000004.1"/>
</dbReference>
<protein>
    <recommendedName>
        <fullName evidence="6">TIGR01777 family protein</fullName>
    </recommendedName>
</protein>
<dbReference type="OrthoDB" id="9801773at2"/>